<gene>
    <name evidence="10" type="ORF">SAMN05216193_12615</name>
</gene>
<protein>
    <recommendedName>
        <fullName evidence="12">Acyl-CoA dehydrogenase</fullName>
    </recommendedName>
</protein>
<dbReference type="InterPro" id="IPR036250">
    <property type="entry name" value="AcylCo_DH-like_C"/>
</dbReference>
<dbReference type="GO" id="GO:0003995">
    <property type="term" value="F:acyl-CoA dehydrogenase activity"/>
    <property type="evidence" value="ECO:0007669"/>
    <property type="project" value="TreeGrafter"/>
</dbReference>
<feature type="domain" description="Acyl-CoA oxidase/dehydrogenase middle" evidence="8">
    <location>
        <begin position="139"/>
        <end position="198"/>
    </location>
</feature>
<dbReference type="OrthoDB" id="9769473at2"/>
<dbReference type="RefSeq" id="WP_084315180.1">
    <property type="nucleotide sequence ID" value="NZ_FNIJ01000026.1"/>
</dbReference>
<evidence type="ECO:0000313" key="11">
    <source>
        <dbReference type="Proteomes" id="UP000242957"/>
    </source>
</evidence>
<evidence type="ECO:0000256" key="2">
    <source>
        <dbReference type="ARBA" id="ARBA00009347"/>
    </source>
</evidence>
<dbReference type="Gene3D" id="2.40.110.10">
    <property type="entry name" value="Butyryl-CoA Dehydrogenase, subunit A, domain 2"/>
    <property type="match status" value="1"/>
</dbReference>
<dbReference type="Proteomes" id="UP000242957">
    <property type="component" value="Unassembled WGS sequence"/>
</dbReference>
<dbReference type="PANTHER" id="PTHR43884">
    <property type="entry name" value="ACYL-COA DEHYDROGENASE"/>
    <property type="match status" value="1"/>
</dbReference>
<evidence type="ECO:0000256" key="1">
    <source>
        <dbReference type="ARBA" id="ARBA00001974"/>
    </source>
</evidence>
<proteinExistence type="inferred from homology"/>
<evidence type="ECO:0000256" key="3">
    <source>
        <dbReference type="ARBA" id="ARBA00022630"/>
    </source>
</evidence>
<keyword evidence="11" id="KW-1185">Reference proteome</keyword>
<dbReference type="PANTHER" id="PTHR43884:SF20">
    <property type="entry name" value="ACYL-COA DEHYDROGENASE FADE28"/>
    <property type="match status" value="1"/>
</dbReference>
<evidence type="ECO:0000256" key="6">
    <source>
        <dbReference type="RuleBase" id="RU362125"/>
    </source>
</evidence>
<dbReference type="Pfam" id="PF02770">
    <property type="entry name" value="Acyl-CoA_dh_M"/>
    <property type="match status" value="1"/>
</dbReference>
<keyword evidence="5 6" id="KW-0560">Oxidoreductase</keyword>
<evidence type="ECO:0000313" key="10">
    <source>
        <dbReference type="EMBL" id="SDP23495.1"/>
    </source>
</evidence>
<evidence type="ECO:0000256" key="5">
    <source>
        <dbReference type="ARBA" id="ARBA00023002"/>
    </source>
</evidence>
<organism evidence="10 11">
    <name type="scientific">Pseudomonas jinjuensis</name>
    <dbReference type="NCBI Taxonomy" id="198616"/>
    <lineage>
        <taxon>Bacteria</taxon>
        <taxon>Pseudomonadati</taxon>
        <taxon>Pseudomonadota</taxon>
        <taxon>Gammaproteobacteria</taxon>
        <taxon>Pseudomonadales</taxon>
        <taxon>Pseudomonadaceae</taxon>
        <taxon>Pseudomonas</taxon>
    </lineage>
</organism>
<comment type="cofactor">
    <cofactor evidence="1 6">
        <name>FAD</name>
        <dbReference type="ChEBI" id="CHEBI:57692"/>
    </cofactor>
</comment>
<evidence type="ECO:0000256" key="4">
    <source>
        <dbReference type="ARBA" id="ARBA00022827"/>
    </source>
</evidence>
<evidence type="ECO:0000259" key="7">
    <source>
        <dbReference type="Pfam" id="PF00441"/>
    </source>
</evidence>
<dbReference type="SUPFAM" id="SSF47203">
    <property type="entry name" value="Acyl-CoA dehydrogenase C-terminal domain-like"/>
    <property type="match status" value="1"/>
</dbReference>
<feature type="domain" description="Acyl-CoA dehydrogenase/oxidase C-terminal" evidence="7">
    <location>
        <begin position="231"/>
        <end position="374"/>
    </location>
</feature>
<keyword evidence="3 6" id="KW-0285">Flavoprotein</keyword>
<dbReference type="GO" id="GO:0050660">
    <property type="term" value="F:flavin adenine dinucleotide binding"/>
    <property type="evidence" value="ECO:0007669"/>
    <property type="project" value="InterPro"/>
</dbReference>
<dbReference type="InterPro" id="IPR046373">
    <property type="entry name" value="Acyl-CoA_Oxase/DH_mid-dom_sf"/>
</dbReference>
<dbReference type="InterPro" id="IPR037069">
    <property type="entry name" value="AcylCoA_DH/ox_N_sf"/>
</dbReference>
<dbReference type="Gene3D" id="1.20.140.10">
    <property type="entry name" value="Butyryl-CoA Dehydrogenase, subunit A, domain 3"/>
    <property type="match status" value="1"/>
</dbReference>
<evidence type="ECO:0000259" key="8">
    <source>
        <dbReference type="Pfam" id="PF02770"/>
    </source>
</evidence>
<name>A0A1H0R284_9PSED</name>
<sequence length="376" mass="41042">MSLIYSDDQIQLKDSARDFLAARSPVAVQRRLRDQPEACGFDREVWAGMRELGWSAVAFSEADGGLEFGFAGFAPLFEEIGRNLAVSPLLSSVVLSGALVEQLADDEKRQELIPQLIGGDLRLALAHDSQHRHATQVAGVSANRDADGYVLRGEKSWVVDGAEADGWLVTARLEQGGEAVFLIPAGTPGVQVQRLQLIDARNHIALKLDDVRLPFSARLGEDNPHEAIDLALDRGRACLAAELLGACESMFAMTVEYLKTRVQFGVPIGSFQALQHRAARLFVDLQLARSAVMAAFEALDCNATSAGERRRLVSLAKWKTNEAAQKISNEAVQMHGGIGVTDEYDLGLFLKRVRVAQACLGDSDFHCQRYAENLND</sequence>
<dbReference type="CDD" id="cd00567">
    <property type="entry name" value="ACAD"/>
    <property type="match status" value="1"/>
</dbReference>
<accession>A0A1H0R284</accession>
<dbReference type="Gene3D" id="1.10.540.10">
    <property type="entry name" value="Acyl-CoA dehydrogenase/oxidase, N-terminal domain"/>
    <property type="match status" value="1"/>
</dbReference>
<reference evidence="11" key="1">
    <citation type="submission" date="2016-10" db="EMBL/GenBank/DDBJ databases">
        <authorList>
            <person name="Varghese N."/>
            <person name="Submissions S."/>
        </authorList>
    </citation>
    <scope>NUCLEOTIDE SEQUENCE [LARGE SCALE GENOMIC DNA]</scope>
    <source>
        <strain evidence="11">JCM 21621</strain>
    </source>
</reference>
<dbReference type="InterPro" id="IPR013786">
    <property type="entry name" value="AcylCoA_DH/ox_N"/>
</dbReference>
<feature type="domain" description="Acyl-CoA dehydrogenase/oxidase N-terminal" evidence="9">
    <location>
        <begin position="6"/>
        <end position="119"/>
    </location>
</feature>
<dbReference type="Pfam" id="PF00441">
    <property type="entry name" value="Acyl-CoA_dh_1"/>
    <property type="match status" value="1"/>
</dbReference>
<evidence type="ECO:0000259" key="9">
    <source>
        <dbReference type="Pfam" id="PF02771"/>
    </source>
</evidence>
<dbReference type="EMBL" id="FNIJ01000026">
    <property type="protein sequence ID" value="SDP23495.1"/>
    <property type="molecule type" value="Genomic_DNA"/>
</dbReference>
<dbReference type="InterPro" id="IPR006091">
    <property type="entry name" value="Acyl-CoA_Oxase/DH_mid-dom"/>
</dbReference>
<evidence type="ECO:0008006" key="12">
    <source>
        <dbReference type="Google" id="ProtNLM"/>
    </source>
</evidence>
<dbReference type="STRING" id="198616.SAMN05216193_12615"/>
<dbReference type="SUPFAM" id="SSF56645">
    <property type="entry name" value="Acyl-CoA dehydrogenase NM domain-like"/>
    <property type="match status" value="1"/>
</dbReference>
<dbReference type="InterPro" id="IPR009075">
    <property type="entry name" value="AcylCo_DH/oxidase_C"/>
</dbReference>
<keyword evidence="4 6" id="KW-0274">FAD</keyword>
<comment type="similarity">
    <text evidence="2 6">Belongs to the acyl-CoA dehydrogenase family.</text>
</comment>
<dbReference type="AlphaFoldDB" id="A0A1H0R284"/>
<dbReference type="Pfam" id="PF02771">
    <property type="entry name" value="Acyl-CoA_dh_N"/>
    <property type="match status" value="1"/>
</dbReference>
<dbReference type="InterPro" id="IPR009100">
    <property type="entry name" value="AcylCoA_DH/oxidase_NM_dom_sf"/>
</dbReference>